<dbReference type="InterPro" id="IPR041698">
    <property type="entry name" value="Methyltransf_25"/>
</dbReference>
<dbReference type="SUPFAM" id="SSF53335">
    <property type="entry name" value="S-adenosyl-L-methionine-dependent methyltransferases"/>
    <property type="match status" value="1"/>
</dbReference>
<reference evidence="3 4" key="1">
    <citation type="submission" date="2024-03" db="EMBL/GenBank/DDBJ databases">
        <title>Novel Streptomyces species of biotechnological and ecological value are a feature of Machair soil.</title>
        <authorList>
            <person name="Prole J.R."/>
            <person name="Goodfellow M."/>
            <person name="Allenby N."/>
            <person name="Ward A.C."/>
        </authorList>
    </citation>
    <scope>NUCLEOTIDE SEQUENCE [LARGE SCALE GENOMIC DNA]</scope>
    <source>
        <strain evidence="3 4">MS1.HAVA.3</strain>
    </source>
</reference>
<evidence type="ECO:0000256" key="1">
    <source>
        <dbReference type="SAM" id="MobiDB-lite"/>
    </source>
</evidence>
<gene>
    <name evidence="3" type="ORF">WKI68_12200</name>
</gene>
<dbReference type="CDD" id="cd02440">
    <property type="entry name" value="AdoMet_MTases"/>
    <property type="match status" value="1"/>
</dbReference>
<protein>
    <submittedName>
        <fullName evidence="3">Class I SAM-dependent methyltransferase</fullName>
        <ecNumber evidence="3">2.1.-.-</ecNumber>
    </submittedName>
</protein>
<dbReference type="PANTHER" id="PTHR42912:SF93">
    <property type="entry name" value="N6-ADENOSINE-METHYLTRANSFERASE TMT1A"/>
    <property type="match status" value="1"/>
</dbReference>
<name>A0ABU8U2C2_9ACTN</name>
<accession>A0ABU8U2C2</accession>
<feature type="region of interest" description="Disordered" evidence="1">
    <location>
        <begin position="202"/>
        <end position="247"/>
    </location>
</feature>
<dbReference type="GO" id="GO:0032259">
    <property type="term" value="P:methylation"/>
    <property type="evidence" value="ECO:0007669"/>
    <property type="project" value="UniProtKB-KW"/>
</dbReference>
<dbReference type="EMBL" id="JBBKAM010000002">
    <property type="protein sequence ID" value="MEJ8642025.1"/>
    <property type="molecule type" value="Genomic_DNA"/>
</dbReference>
<evidence type="ECO:0000313" key="3">
    <source>
        <dbReference type="EMBL" id="MEJ8642025.1"/>
    </source>
</evidence>
<dbReference type="InterPro" id="IPR029063">
    <property type="entry name" value="SAM-dependent_MTases_sf"/>
</dbReference>
<keyword evidence="3" id="KW-0489">Methyltransferase</keyword>
<dbReference type="EC" id="2.1.-.-" evidence="3"/>
<feature type="compositionally biased region" description="Low complexity" evidence="1">
    <location>
        <begin position="208"/>
        <end position="237"/>
    </location>
</feature>
<proteinExistence type="predicted"/>
<dbReference type="Gene3D" id="3.40.50.150">
    <property type="entry name" value="Vaccinia Virus protein VP39"/>
    <property type="match status" value="1"/>
</dbReference>
<feature type="domain" description="Methyltransferase" evidence="2">
    <location>
        <begin position="55"/>
        <end position="154"/>
    </location>
</feature>
<dbReference type="GO" id="GO:0008168">
    <property type="term" value="F:methyltransferase activity"/>
    <property type="evidence" value="ECO:0007669"/>
    <property type="project" value="UniProtKB-KW"/>
</dbReference>
<dbReference type="Proteomes" id="UP001382904">
    <property type="component" value="Unassembled WGS sequence"/>
</dbReference>
<evidence type="ECO:0000313" key="4">
    <source>
        <dbReference type="Proteomes" id="UP001382904"/>
    </source>
</evidence>
<organism evidence="3 4">
    <name type="scientific">Streptomyces caledonius</name>
    <dbReference type="NCBI Taxonomy" id="3134107"/>
    <lineage>
        <taxon>Bacteria</taxon>
        <taxon>Bacillati</taxon>
        <taxon>Actinomycetota</taxon>
        <taxon>Actinomycetes</taxon>
        <taxon>Kitasatosporales</taxon>
        <taxon>Streptomycetaceae</taxon>
        <taxon>Streptomyces</taxon>
    </lineage>
</organism>
<dbReference type="Pfam" id="PF13649">
    <property type="entry name" value="Methyltransf_25"/>
    <property type="match status" value="1"/>
</dbReference>
<dbReference type="PANTHER" id="PTHR42912">
    <property type="entry name" value="METHYLTRANSFERASE"/>
    <property type="match status" value="1"/>
</dbReference>
<keyword evidence="3" id="KW-0808">Transferase</keyword>
<sequence length="247" mass="26493">MLTRTRAEEHEAWGYTASTGLGFTHHGIVDAHFRACQDPYEHLLERAGIQRGWSVLDAGCGPGEFLPWLAELVGPEGRVSAIDLATENAALAAGRIGLLKPACPVDVRQGDLLRMPYPDDSFDAVWCANTVQYFDDRQLDLALTEMMRVVRPGGIVAVKELDAHLITARPADPYLFSDFFRAAGRTRATHGSCCARGSCTAGCAGRDSPPSGSRPSSSSTTLRSPRPRASSTACPAPGWRARPPSSG</sequence>
<comment type="caution">
    <text evidence="3">The sequence shown here is derived from an EMBL/GenBank/DDBJ whole genome shotgun (WGS) entry which is preliminary data.</text>
</comment>
<keyword evidence="4" id="KW-1185">Reference proteome</keyword>
<evidence type="ECO:0000259" key="2">
    <source>
        <dbReference type="Pfam" id="PF13649"/>
    </source>
</evidence>
<dbReference type="InterPro" id="IPR050508">
    <property type="entry name" value="Methyltransf_Superfamily"/>
</dbReference>